<gene>
    <name evidence="1" type="ORF">A3A77_03170</name>
</gene>
<dbReference type="AlphaFoldDB" id="A0A1G1VBV1"/>
<evidence type="ECO:0000313" key="2">
    <source>
        <dbReference type="Proteomes" id="UP000178659"/>
    </source>
</evidence>
<evidence type="ECO:0000313" key="1">
    <source>
        <dbReference type="EMBL" id="OGY12860.1"/>
    </source>
</evidence>
<proteinExistence type="predicted"/>
<sequence>MSAEAPRNPDTREPIHSQKSKGALFASLQRFFGVSDGQPIQPLTSRIIQPPPGLEAFAFNLQQGVNDYVTAQRRIEFDTARENAIRLAAETEERAVAIQRQKELDDQERAREETITRETSKILQGFNIAQSLRYIQETVWGGKGKVRPIENRHMFTDGLVWYGLTVLGGFELVHEYPSCKLMEEYRGDYDFPYTVWRKWQYMPSTDSTSLSVRLTRVAQGDSEEGEKKLLISSSALGSHSNILVEDNEALPELEAALIEEAGYRISHSLLPSQLEQGAKRNLTEAQRSRGWKKWIIEPSR</sequence>
<dbReference type="Proteomes" id="UP000178659">
    <property type="component" value="Unassembled WGS sequence"/>
</dbReference>
<comment type="caution">
    <text evidence="1">The sequence shown here is derived from an EMBL/GenBank/DDBJ whole genome shotgun (WGS) entry which is preliminary data.</text>
</comment>
<name>A0A1G1VBV1_9BACT</name>
<reference evidence="1 2" key="1">
    <citation type="journal article" date="2016" name="Nat. Commun.">
        <title>Thousands of microbial genomes shed light on interconnected biogeochemical processes in an aquifer system.</title>
        <authorList>
            <person name="Anantharaman K."/>
            <person name="Brown C.T."/>
            <person name="Hug L.A."/>
            <person name="Sharon I."/>
            <person name="Castelle C.J."/>
            <person name="Probst A.J."/>
            <person name="Thomas B.C."/>
            <person name="Singh A."/>
            <person name="Wilkins M.J."/>
            <person name="Karaoz U."/>
            <person name="Brodie E.L."/>
            <person name="Williams K.H."/>
            <person name="Hubbard S.S."/>
            <person name="Banfield J.F."/>
        </authorList>
    </citation>
    <scope>NUCLEOTIDE SEQUENCE [LARGE SCALE GENOMIC DNA]</scope>
</reference>
<protein>
    <submittedName>
        <fullName evidence="1">Uncharacterized protein</fullName>
    </submittedName>
</protein>
<organism evidence="1 2">
    <name type="scientific">Candidatus Blackburnbacteria bacterium RIFCSPLOWO2_01_FULL_40_20</name>
    <dbReference type="NCBI Taxonomy" id="1797519"/>
    <lineage>
        <taxon>Bacteria</taxon>
        <taxon>Candidatus Blackburniibacteriota</taxon>
    </lineage>
</organism>
<accession>A0A1G1VBV1</accession>
<dbReference type="EMBL" id="MHCC01000023">
    <property type="protein sequence ID" value="OGY12860.1"/>
    <property type="molecule type" value="Genomic_DNA"/>
</dbReference>